<comment type="subunit">
    <text evidence="3">Heterodimer of HisH and HisF.</text>
</comment>
<keyword evidence="6 11" id="KW-0368">Histidine biosynthesis</keyword>
<dbReference type="PANTHER" id="PTHR21235:SF2">
    <property type="entry name" value="IMIDAZOLE GLYCEROL PHOSPHATE SYNTHASE HISHF"/>
    <property type="match status" value="1"/>
</dbReference>
<evidence type="ECO:0000256" key="3">
    <source>
        <dbReference type="ARBA" id="ARBA00011152"/>
    </source>
</evidence>
<dbReference type="SUPFAM" id="SSF51366">
    <property type="entry name" value="Ribulose-phoshate binding barrel"/>
    <property type="match status" value="1"/>
</dbReference>
<dbReference type="HOGENOM" id="CLU_048577_4_0_0"/>
<organism evidence="12 13">
    <name type="scientific">Aminomonas paucivorans DSM 12260</name>
    <dbReference type="NCBI Taxonomy" id="584708"/>
    <lineage>
        <taxon>Bacteria</taxon>
        <taxon>Thermotogati</taxon>
        <taxon>Synergistota</taxon>
        <taxon>Synergistia</taxon>
        <taxon>Synergistales</taxon>
        <taxon>Synergistaceae</taxon>
        <taxon>Aminomonas</taxon>
    </lineage>
</organism>
<dbReference type="InterPro" id="IPR006062">
    <property type="entry name" value="His_biosynth"/>
</dbReference>
<dbReference type="InterPro" id="IPR050064">
    <property type="entry name" value="IGPS_HisA/HisF"/>
</dbReference>
<keyword evidence="7 12" id="KW-0456">Lyase</keyword>
<reference evidence="12 13" key="1">
    <citation type="journal article" date="2010" name="Stand. Genomic Sci.">
        <title>Non-contiguous finished genome sequence of Aminomonas paucivorans type strain (GLU-3).</title>
        <authorList>
            <person name="Pitluck S."/>
            <person name="Yasawong M."/>
            <person name="Held B."/>
            <person name="Lapidus A."/>
            <person name="Nolan M."/>
            <person name="Copeland A."/>
            <person name="Lucas S."/>
            <person name="Del Rio T.G."/>
            <person name="Tice H."/>
            <person name="Cheng J.F."/>
            <person name="Chertkov O."/>
            <person name="Goodwin L."/>
            <person name="Tapia R."/>
            <person name="Han C."/>
            <person name="Liolios K."/>
            <person name="Ivanova N."/>
            <person name="Mavromatis K."/>
            <person name="Ovchinnikova G."/>
            <person name="Pati A."/>
            <person name="Chen A."/>
            <person name="Palaniappan K."/>
            <person name="Land M."/>
            <person name="Hauser L."/>
            <person name="Chang Y.J."/>
            <person name="Jeffries C.D."/>
            <person name="Pukall R."/>
            <person name="Spring S."/>
            <person name="Rohde M."/>
            <person name="Sikorski J."/>
            <person name="Goker M."/>
            <person name="Woyke T."/>
            <person name="Bristow J."/>
            <person name="Eisen J.A."/>
            <person name="Markowitz V."/>
            <person name="Hugenholtz P."/>
            <person name="Kyrpides N.C."/>
            <person name="Klenk H.P."/>
        </authorList>
    </citation>
    <scope>NUCLEOTIDE SEQUENCE [LARGE SCALE GENOMIC DNA]</scope>
    <source>
        <strain evidence="12 13">DSM 12260</strain>
    </source>
</reference>
<evidence type="ECO:0000313" key="12">
    <source>
        <dbReference type="EMBL" id="EFQ24222.1"/>
    </source>
</evidence>
<dbReference type="RefSeq" id="WP_006301450.1">
    <property type="nucleotide sequence ID" value="NZ_CM001022.1"/>
</dbReference>
<evidence type="ECO:0000313" key="13">
    <source>
        <dbReference type="Proteomes" id="UP000005096"/>
    </source>
</evidence>
<gene>
    <name evidence="12" type="ORF">Apau_1806</name>
</gene>
<keyword evidence="13" id="KW-1185">Reference proteome</keyword>
<comment type="catalytic activity">
    <reaction evidence="10">
        <text>5-[(5-phospho-1-deoxy-D-ribulos-1-ylimino)methylamino]-1-(5-phospho-beta-D-ribosyl)imidazole-4-carboxamide + L-glutamine = D-erythro-1-(imidazol-4-yl)glycerol 3-phosphate + 5-amino-1-(5-phospho-beta-D-ribosyl)imidazole-4-carboxamide + L-glutamate + H(+)</text>
        <dbReference type="Rhea" id="RHEA:24793"/>
        <dbReference type="ChEBI" id="CHEBI:15378"/>
        <dbReference type="ChEBI" id="CHEBI:29985"/>
        <dbReference type="ChEBI" id="CHEBI:58278"/>
        <dbReference type="ChEBI" id="CHEBI:58359"/>
        <dbReference type="ChEBI" id="CHEBI:58475"/>
        <dbReference type="ChEBI" id="CHEBI:58525"/>
        <dbReference type="EC" id="4.3.2.10"/>
    </reaction>
</comment>
<evidence type="ECO:0000256" key="1">
    <source>
        <dbReference type="ARBA" id="ARBA00005091"/>
    </source>
</evidence>
<evidence type="ECO:0000256" key="10">
    <source>
        <dbReference type="ARBA" id="ARBA00047838"/>
    </source>
</evidence>
<dbReference type="InterPro" id="IPR004651">
    <property type="entry name" value="HisF"/>
</dbReference>
<evidence type="ECO:0000256" key="6">
    <source>
        <dbReference type="ARBA" id="ARBA00023102"/>
    </source>
</evidence>
<evidence type="ECO:0000256" key="9">
    <source>
        <dbReference type="ARBA" id="ARBA00030264"/>
    </source>
</evidence>
<protein>
    <recommendedName>
        <fullName evidence="4">imidazole glycerol-phosphate synthase</fullName>
        <ecNumber evidence="4">4.3.2.10</ecNumber>
    </recommendedName>
    <alternativeName>
        <fullName evidence="9">IGP synthase cyclase subunit</fullName>
    </alternativeName>
</protein>
<sequence length="253" mass="27472">MIDTRIIPCLLMHENGLVKTERFGDPRYVGDPVNAVRIFNEKECHELVFLDIDATRRGYRPRFDVIERIAGECFMPLAYGGGVRDLEDLRIILSLGVEKVVLNTVAFENPEFVRRAADAFGSSTVVVSVDVKRRLWGKVEVVTRGGAGRTGMAPTPYAKRMEALGAGEIILGAVDRDGTRRGYDLPLIRDVASALSVPLVALGGAGSLEDLRDAVQAGASAAAAGSLFVFYGKHRAVLIQFPQDEQLLEAGLT</sequence>
<dbReference type="InterPro" id="IPR011060">
    <property type="entry name" value="RibuloseP-bd_barrel"/>
</dbReference>
<evidence type="ECO:0000256" key="5">
    <source>
        <dbReference type="ARBA" id="ARBA00022605"/>
    </source>
</evidence>
<dbReference type="Proteomes" id="UP000005096">
    <property type="component" value="Chromosome"/>
</dbReference>
<dbReference type="OrthoDB" id="9781903at2"/>
<comment type="pathway">
    <text evidence="1">Amino-acid biosynthesis; L-histidine biosynthesis; L-histidine from 5-phospho-alpha-D-ribose 1-diphosphate: step 5/9.</text>
</comment>
<evidence type="ECO:0000256" key="4">
    <source>
        <dbReference type="ARBA" id="ARBA00012809"/>
    </source>
</evidence>
<dbReference type="PANTHER" id="PTHR21235">
    <property type="entry name" value="IMIDAZOLE GLYCEROL PHOSPHATE SYNTHASE SUBUNIT HISF/H IGP SYNTHASE SUBUNIT HISF/H"/>
    <property type="match status" value="1"/>
</dbReference>
<dbReference type="GO" id="GO:0016829">
    <property type="term" value="F:lyase activity"/>
    <property type="evidence" value="ECO:0007669"/>
    <property type="project" value="UniProtKB-KW"/>
</dbReference>
<evidence type="ECO:0000256" key="7">
    <source>
        <dbReference type="ARBA" id="ARBA00023239"/>
    </source>
</evidence>
<dbReference type="CDD" id="cd04731">
    <property type="entry name" value="HisF"/>
    <property type="match status" value="1"/>
</dbReference>
<evidence type="ECO:0000256" key="8">
    <source>
        <dbReference type="ARBA" id="ARBA00025475"/>
    </source>
</evidence>
<accession>E3CVW7</accession>
<dbReference type="AlphaFoldDB" id="E3CVW7"/>
<dbReference type="NCBIfam" id="NF038364">
    <property type="entry name" value="AglZ_HisF2_fam"/>
    <property type="match status" value="1"/>
</dbReference>
<name>E3CVW7_9BACT</name>
<dbReference type="eggNOG" id="COG0107">
    <property type="taxonomic scope" value="Bacteria"/>
</dbReference>
<comment type="similarity">
    <text evidence="2 11">Belongs to the HisA/HisF family.</text>
</comment>
<dbReference type="Pfam" id="PF00977">
    <property type="entry name" value="His_biosynth"/>
    <property type="match status" value="1"/>
</dbReference>
<evidence type="ECO:0000256" key="2">
    <source>
        <dbReference type="ARBA" id="ARBA00009667"/>
    </source>
</evidence>
<dbReference type="EMBL" id="CM001022">
    <property type="protein sequence ID" value="EFQ24222.1"/>
    <property type="molecule type" value="Genomic_DNA"/>
</dbReference>
<dbReference type="EC" id="4.3.2.10" evidence="4"/>
<dbReference type="GO" id="GO:0000107">
    <property type="term" value="F:imidazoleglycerol-phosphate synthase activity"/>
    <property type="evidence" value="ECO:0007669"/>
    <property type="project" value="InterPro"/>
</dbReference>
<dbReference type="GO" id="GO:0000105">
    <property type="term" value="P:L-histidine biosynthetic process"/>
    <property type="evidence" value="ECO:0007669"/>
    <property type="project" value="UniProtKB-UniPathway"/>
</dbReference>
<proteinExistence type="inferred from homology"/>
<evidence type="ECO:0000256" key="11">
    <source>
        <dbReference type="RuleBase" id="RU003657"/>
    </source>
</evidence>
<comment type="function">
    <text evidence="8">IGPS catalyzes the conversion of PRFAR and glutamine to IGP, AICAR and glutamate. The HisF subunit catalyzes the cyclization activity that produces IGP and AICAR from PRFAR using the ammonia provided by the HisH subunit.</text>
</comment>
<keyword evidence="5 11" id="KW-0028">Amino-acid biosynthesis</keyword>
<dbReference type="STRING" id="584708.Apau_1806"/>
<dbReference type="UniPathway" id="UPA00031">
    <property type="reaction ID" value="UER00010"/>
</dbReference>
<dbReference type="Gene3D" id="3.20.20.70">
    <property type="entry name" value="Aldolase class I"/>
    <property type="match status" value="1"/>
</dbReference>
<dbReference type="InterPro" id="IPR013785">
    <property type="entry name" value="Aldolase_TIM"/>
</dbReference>
<dbReference type="PaxDb" id="584708-Apau_1806"/>